<proteinExistence type="predicted"/>
<name>A0A368QNI0_SETIT</name>
<protein>
    <submittedName>
        <fullName evidence="1">Uncharacterized protein</fullName>
    </submittedName>
</protein>
<sequence>MLPPPRSPVFLAPFNTPVGRSAGSSAIFAGLSWVRVDFLWARYVLSTLKGELTYIASLIIQETIDRDAAR</sequence>
<evidence type="ECO:0000313" key="1">
    <source>
        <dbReference type="EMBL" id="RCV19298.1"/>
    </source>
</evidence>
<organism evidence="1">
    <name type="scientific">Setaria italica</name>
    <name type="common">Foxtail millet</name>
    <name type="synonym">Panicum italicum</name>
    <dbReference type="NCBI Taxonomy" id="4555"/>
    <lineage>
        <taxon>Eukaryota</taxon>
        <taxon>Viridiplantae</taxon>
        <taxon>Streptophyta</taxon>
        <taxon>Embryophyta</taxon>
        <taxon>Tracheophyta</taxon>
        <taxon>Spermatophyta</taxon>
        <taxon>Magnoliopsida</taxon>
        <taxon>Liliopsida</taxon>
        <taxon>Poales</taxon>
        <taxon>Poaceae</taxon>
        <taxon>PACMAD clade</taxon>
        <taxon>Panicoideae</taxon>
        <taxon>Panicodae</taxon>
        <taxon>Paniceae</taxon>
        <taxon>Cenchrinae</taxon>
        <taxon>Setaria</taxon>
    </lineage>
</organism>
<accession>A0A368QNI0</accession>
<dbReference type="AlphaFoldDB" id="A0A368QNI0"/>
<reference evidence="1" key="1">
    <citation type="journal article" date="2012" name="Nat. Biotechnol.">
        <title>Reference genome sequence of the model plant Setaria.</title>
        <authorList>
            <person name="Bennetzen J.L."/>
            <person name="Schmutz J."/>
            <person name="Wang H."/>
            <person name="Percifield R."/>
            <person name="Hawkins J."/>
            <person name="Pontaroli A.C."/>
            <person name="Estep M."/>
            <person name="Feng L."/>
            <person name="Vaughn J.N."/>
            <person name="Grimwood J."/>
            <person name="Jenkins J."/>
            <person name="Barry K."/>
            <person name="Lindquist E."/>
            <person name="Hellsten U."/>
            <person name="Deshpande S."/>
            <person name="Wang X."/>
            <person name="Wu X."/>
            <person name="Mitros T."/>
            <person name="Triplett J."/>
            <person name="Yang X."/>
            <person name="Ye C.Y."/>
            <person name="Mauro-Herrera M."/>
            <person name="Wang L."/>
            <person name="Li P."/>
            <person name="Sharma M."/>
            <person name="Sharma R."/>
            <person name="Ronald P.C."/>
            <person name="Panaud O."/>
            <person name="Kellogg E.A."/>
            <person name="Brutnell T.P."/>
            <person name="Doust A.N."/>
            <person name="Tuskan G.A."/>
            <person name="Rokhsar D."/>
            <person name="Devos K.M."/>
        </authorList>
    </citation>
    <scope>NUCLEOTIDE SEQUENCE [LARGE SCALE GENOMIC DNA]</scope>
    <source>
        <strain evidence="1">Yugu1</strain>
    </source>
</reference>
<gene>
    <name evidence="1" type="ORF">SETIT_3G373400v2</name>
</gene>
<reference evidence="1" key="2">
    <citation type="submission" date="2015-07" db="EMBL/GenBank/DDBJ databases">
        <authorList>
            <person name="Noorani M."/>
        </authorList>
    </citation>
    <scope>NUCLEOTIDE SEQUENCE</scope>
    <source>
        <strain evidence="1">Yugu1</strain>
    </source>
</reference>
<dbReference type="EMBL" id="CM003530">
    <property type="protein sequence ID" value="RCV19298.1"/>
    <property type="molecule type" value="Genomic_DNA"/>
</dbReference>